<keyword evidence="3" id="KW-0805">Transcription regulation</keyword>
<keyword evidence="2" id="KW-0067">ATP-binding</keyword>
<dbReference type="Gene3D" id="1.10.8.60">
    <property type="match status" value="1"/>
</dbReference>
<dbReference type="Proteomes" id="UP000680038">
    <property type="component" value="Unassembled WGS sequence"/>
</dbReference>
<keyword evidence="8" id="KW-1185">Reference proteome</keyword>
<dbReference type="InterPro" id="IPR025662">
    <property type="entry name" value="Sigma_54_int_dom_ATP-bd_1"/>
</dbReference>
<dbReference type="FunFam" id="3.40.50.300:FF:000006">
    <property type="entry name" value="DNA-binding transcriptional regulator NtrC"/>
    <property type="match status" value="1"/>
</dbReference>
<dbReference type="GO" id="GO:0003677">
    <property type="term" value="F:DNA binding"/>
    <property type="evidence" value="ECO:0007669"/>
    <property type="project" value="UniProtKB-KW"/>
</dbReference>
<dbReference type="RefSeq" id="WP_215237694.1">
    <property type="nucleotide sequence ID" value="NZ_CAJRAF010000001.1"/>
</dbReference>
<dbReference type="Pfam" id="PF25601">
    <property type="entry name" value="AAA_lid_14"/>
    <property type="match status" value="1"/>
</dbReference>
<gene>
    <name evidence="7" type="primary">fhlA</name>
    <name evidence="7" type="ORF">DYBT9275_00994</name>
</gene>
<dbReference type="PROSITE" id="PS00675">
    <property type="entry name" value="SIGMA54_INTERACT_1"/>
    <property type="match status" value="1"/>
</dbReference>
<comment type="caution">
    <text evidence="7">The sequence shown here is derived from an EMBL/GenBank/DDBJ whole genome shotgun (WGS) entry which is preliminary data.</text>
</comment>
<evidence type="ECO:0000256" key="5">
    <source>
        <dbReference type="ARBA" id="ARBA00023163"/>
    </source>
</evidence>
<evidence type="ECO:0000259" key="6">
    <source>
        <dbReference type="PROSITE" id="PS50045"/>
    </source>
</evidence>
<feature type="domain" description="Sigma-54 factor interaction" evidence="6">
    <location>
        <begin position="10"/>
        <end position="239"/>
    </location>
</feature>
<dbReference type="Gene3D" id="1.10.10.60">
    <property type="entry name" value="Homeodomain-like"/>
    <property type="match status" value="1"/>
</dbReference>
<sequence>MDCLEIFLDMIGTAGPMEQVRRLMSQVAGTESTVLLLGETGTGKGLVAKSIHQSSLRKNEVMITVDCAALPPDLIESELFGHEKGSFTGALERRIGKWELADKGTLFLDEIGEMPYATQAKILRAIQEREIERIGGNSTIKTDVRIISATSKDLAGEVRKGRFRSDLFFRLNVFPIVLPPLRERRQDIHELVSYFLKKYSEKSGRKVSRISSKVQKKLLSYHWPGNVRELENLIERSVLLTTQSVIDEVFLPVGYQKEGLKRNIGKVKTINEVVREHILMVLTLCEGKIAGDGGAAEVLKIPPTTLHAMIKRLVIKKVYER</sequence>
<dbReference type="SUPFAM" id="SSF52540">
    <property type="entry name" value="P-loop containing nucleoside triphosphate hydrolases"/>
    <property type="match status" value="1"/>
</dbReference>
<dbReference type="EMBL" id="CAJRAF010000001">
    <property type="protein sequence ID" value="CAG4992599.1"/>
    <property type="molecule type" value="Genomic_DNA"/>
</dbReference>
<evidence type="ECO:0000313" key="8">
    <source>
        <dbReference type="Proteomes" id="UP000680038"/>
    </source>
</evidence>
<dbReference type="GO" id="GO:0006355">
    <property type="term" value="P:regulation of DNA-templated transcription"/>
    <property type="evidence" value="ECO:0007669"/>
    <property type="project" value="InterPro"/>
</dbReference>
<dbReference type="Gene3D" id="3.40.50.300">
    <property type="entry name" value="P-loop containing nucleotide triphosphate hydrolases"/>
    <property type="match status" value="1"/>
</dbReference>
<dbReference type="AlphaFoldDB" id="A0A916J9N6"/>
<name>A0A916J9N6_9BACT</name>
<keyword evidence="5" id="KW-0804">Transcription</keyword>
<evidence type="ECO:0000256" key="3">
    <source>
        <dbReference type="ARBA" id="ARBA00023015"/>
    </source>
</evidence>
<dbReference type="InterPro" id="IPR027417">
    <property type="entry name" value="P-loop_NTPase"/>
</dbReference>
<protein>
    <submittedName>
        <fullName evidence="7">Formate hydrogenlyase transcriptional activator FhlA</fullName>
    </submittedName>
</protein>
<proteinExistence type="predicted"/>
<dbReference type="PROSITE" id="PS00688">
    <property type="entry name" value="SIGMA54_INTERACT_3"/>
    <property type="match status" value="1"/>
</dbReference>
<dbReference type="CDD" id="cd00009">
    <property type="entry name" value="AAA"/>
    <property type="match status" value="1"/>
</dbReference>
<evidence type="ECO:0000256" key="4">
    <source>
        <dbReference type="ARBA" id="ARBA00023125"/>
    </source>
</evidence>
<evidence type="ECO:0000256" key="2">
    <source>
        <dbReference type="ARBA" id="ARBA00022840"/>
    </source>
</evidence>
<dbReference type="Pfam" id="PF00158">
    <property type="entry name" value="Sigma54_activat"/>
    <property type="match status" value="1"/>
</dbReference>
<dbReference type="InterPro" id="IPR025944">
    <property type="entry name" value="Sigma_54_int_dom_CS"/>
</dbReference>
<keyword evidence="1" id="KW-0547">Nucleotide-binding</keyword>
<accession>A0A916J9N6</accession>
<dbReference type="PROSITE" id="PS50045">
    <property type="entry name" value="SIGMA54_INTERACT_4"/>
    <property type="match status" value="1"/>
</dbReference>
<dbReference type="SMART" id="SM00382">
    <property type="entry name" value="AAA"/>
    <property type="match status" value="1"/>
</dbReference>
<dbReference type="PANTHER" id="PTHR32071:SF117">
    <property type="entry name" value="PTS-DEPENDENT DIHYDROXYACETONE KINASE OPERON REGULATORY PROTEIN-RELATED"/>
    <property type="match status" value="1"/>
</dbReference>
<organism evidence="7 8">
    <name type="scientific">Dyadobacter helix</name>
    <dbReference type="NCBI Taxonomy" id="2822344"/>
    <lineage>
        <taxon>Bacteria</taxon>
        <taxon>Pseudomonadati</taxon>
        <taxon>Bacteroidota</taxon>
        <taxon>Cytophagia</taxon>
        <taxon>Cytophagales</taxon>
        <taxon>Spirosomataceae</taxon>
        <taxon>Dyadobacter</taxon>
    </lineage>
</organism>
<evidence type="ECO:0000256" key="1">
    <source>
        <dbReference type="ARBA" id="ARBA00022741"/>
    </source>
</evidence>
<keyword evidence="4" id="KW-0238">DNA-binding</keyword>
<evidence type="ECO:0000313" key="7">
    <source>
        <dbReference type="EMBL" id="CAG4992599.1"/>
    </source>
</evidence>
<dbReference type="InterPro" id="IPR003593">
    <property type="entry name" value="AAA+_ATPase"/>
</dbReference>
<reference evidence="7" key="1">
    <citation type="submission" date="2021-04" db="EMBL/GenBank/DDBJ databases">
        <authorList>
            <person name="Rodrigo-Torres L."/>
            <person name="Arahal R. D."/>
            <person name="Lucena T."/>
        </authorList>
    </citation>
    <scope>NUCLEOTIDE SEQUENCE</scope>
    <source>
        <strain evidence="7">CECT 9275</strain>
    </source>
</reference>
<dbReference type="PANTHER" id="PTHR32071">
    <property type="entry name" value="TRANSCRIPTIONAL REGULATORY PROTEIN"/>
    <property type="match status" value="1"/>
</dbReference>
<dbReference type="InterPro" id="IPR002078">
    <property type="entry name" value="Sigma_54_int"/>
</dbReference>
<dbReference type="InterPro" id="IPR058031">
    <property type="entry name" value="AAA_lid_NorR"/>
</dbReference>
<dbReference type="GO" id="GO:0005524">
    <property type="term" value="F:ATP binding"/>
    <property type="evidence" value="ECO:0007669"/>
    <property type="project" value="UniProtKB-KW"/>
</dbReference>